<evidence type="ECO:0000259" key="1">
    <source>
        <dbReference type="Pfam" id="PF10979"/>
    </source>
</evidence>
<reference evidence="2 3" key="1">
    <citation type="journal article" date="2019" name="ISME J.">
        <title>Genome analyses of uncultured TG2/ZB3 bacteria in 'Margulisbacteria' specifically attached to ectosymbiotic spirochetes of protists in the termite gut.</title>
        <authorList>
            <person name="Utami Y.D."/>
            <person name="Kuwahara H."/>
            <person name="Igai K."/>
            <person name="Murakami T."/>
            <person name="Sugaya K."/>
            <person name="Morikawa T."/>
            <person name="Nagura Y."/>
            <person name="Yuki M."/>
            <person name="Deevong P."/>
            <person name="Inoue T."/>
            <person name="Kihara K."/>
            <person name="Lo N."/>
            <person name="Yamada A."/>
            <person name="Ohkuma M."/>
            <person name="Hongoh Y."/>
        </authorList>
    </citation>
    <scope>NUCLEOTIDE SEQUENCE [LARGE SCALE GENOMIC DNA]</scope>
    <source>
        <strain evidence="2">NkOx7-01</strain>
    </source>
</reference>
<accession>A0A388T8T2</accession>
<protein>
    <recommendedName>
        <fullName evidence="1">DUF2786 domain-containing protein</fullName>
    </recommendedName>
</protein>
<dbReference type="Proteomes" id="UP000269352">
    <property type="component" value="Unassembled WGS sequence"/>
</dbReference>
<proteinExistence type="predicted"/>
<dbReference type="EMBL" id="BGZN01000002">
    <property type="protein sequence ID" value="GBR72776.1"/>
    <property type="molecule type" value="Genomic_DNA"/>
</dbReference>
<feature type="domain" description="DUF2786" evidence="1">
    <location>
        <begin position="1"/>
        <end position="39"/>
    </location>
</feature>
<evidence type="ECO:0000313" key="3">
    <source>
        <dbReference type="Proteomes" id="UP000269352"/>
    </source>
</evidence>
<gene>
    <name evidence="2" type="ORF">NO1_0256</name>
</gene>
<dbReference type="Pfam" id="PF10979">
    <property type="entry name" value="DUF2786"/>
    <property type="match status" value="1"/>
</dbReference>
<comment type="caution">
    <text evidence="2">The sequence shown here is derived from an EMBL/GenBank/DDBJ whole genome shotgun (WGS) entry which is preliminary data.</text>
</comment>
<name>A0A388T8T2_TERA1</name>
<keyword evidence="3" id="KW-1185">Reference proteome</keyword>
<evidence type="ECO:0000313" key="2">
    <source>
        <dbReference type="EMBL" id="GBR72776.1"/>
    </source>
</evidence>
<sequence>MKEKILKLIATCKDSGATEHEKDTAGRLARNICKKYGISFDELFDVAEKGKKLNAPSYDH</sequence>
<dbReference type="InterPro" id="IPR024498">
    <property type="entry name" value="DUF2786"/>
</dbReference>
<dbReference type="AlphaFoldDB" id="A0A388T8T2"/>
<organism evidence="2 3">
    <name type="scientific">Termititenax aidoneus</name>
    <dbReference type="NCBI Taxonomy" id="2218524"/>
    <lineage>
        <taxon>Bacteria</taxon>
        <taxon>Bacillati</taxon>
        <taxon>Candidatus Margulisiibacteriota</taxon>
        <taxon>Candidatus Termititenacia</taxon>
        <taxon>Candidatus Termititenacales</taxon>
        <taxon>Candidatus Termititenacaceae</taxon>
        <taxon>Candidatus Termititenax</taxon>
    </lineage>
</organism>